<dbReference type="GO" id="GO:0005524">
    <property type="term" value="F:ATP binding"/>
    <property type="evidence" value="ECO:0007669"/>
    <property type="project" value="UniProtKB-UniRule"/>
</dbReference>
<dbReference type="InterPro" id="IPR036412">
    <property type="entry name" value="HAD-like_sf"/>
</dbReference>
<accession>A0A9P7AW32</accession>
<dbReference type="InterPro" id="IPR006121">
    <property type="entry name" value="HMA_dom"/>
</dbReference>
<evidence type="ECO:0000256" key="6">
    <source>
        <dbReference type="ARBA" id="ARBA00023136"/>
    </source>
</evidence>
<dbReference type="Gene3D" id="3.40.50.1000">
    <property type="entry name" value="HAD superfamily/HAD-like"/>
    <property type="match status" value="1"/>
</dbReference>
<evidence type="ECO:0000256" key="5">
    <source>
        <dbReference type="ARBA" id="ARBA00022989"/>
    </source>
</evidence>
<dbReference type="GO" id="GO:0046872">
    <property type="term" value="F:metal ion binding"/>
    <property type="evidence" value="ECO:0007669"/>
    <property type="project" value="UniProtKB-KW"/>
</dbReference>
<dbReference type="SFLD" id="SFLDF00027">
    <property type="entry name" value="p-type_atpase"/>
    <property type="match status" value="1"/>
</dbReference>
<dbReference type="NCBIfam" id="TIGR01525">
    <property type="entry name" value="ATPase-IB_hvy"/>
    <property type="match status" value="1"/>
</dbReference>
<feature type="domain" description="HMA" evidence="9">
    <location>
        <begin position="484"/>
        <end position="552"/>
    </location>
</feature>
<reference evidence="10" key="1">
    <citation type="submission" date="2019-07" db="EMBL/GenBank/DDBJ databases">
        <title>Hyphodiscus hymeniophilus genome sequencing and assembly.</title>
        <authorList>
            <person name="Kramer G."/>
            <person name="Nodwell J."/>
        </authorList>
    </citation>
    <scope>NUCLEOTIDE SEQUENCE</scope>
    <source>
        <strain evidence="10">ATCC 34498</strain>
    </source>
</reference>
<dbReference type="NCBIfam" id="TIGR01511">
    <property type="entry name" value="ATPase-IB1_Cu"/>
    <property type="match status" value="1"/>
</dbReference>
<protein>
    <submittedName>
        <fullName evidence="10">Cd(2+)-exporting ATPase</fullName>
    </submittedName>
</protein>
<dbReference type="SFLD" id="SFLDG00002">
    <property type="entry name" value="C1.7:_P-type_atpase_like"/>
    <property type="match status" value="1"/>
</dbReference>
<keyword evidence="3 7" id="KW-0479">Metal-binding</keyword>
<dbReference type="PRINTS" id="PR00119">
    <property type="entry name" value="CATATPASE"/>
</dbReference>
<evidence type="ECO:0000256" key="2">
    <source>
        <dbReference type="ARBA" id="ARBA00022692"/>
    </source>
</evidence>
<dbReference type="InterPro" id="IPR059000">
    <property type="entry name" value="ATPase_P-type_domA"/>
</dbReference>
<dbReference type="SUPFAM" id="SSF55008">
    <property type="entry name" value="HMA, heavy metal-associated domain"/>
    <property type="match status" value="1"/>
</dbReference>
<keyword evidence="7" id="KW-0067">ATP-binding</keyword>
<dbReference type="SFLD" id="SFLDS00003">
    <property type="entry name" value="Haloacid_Dehalogenase"/>
    <property type="match status" value="1"/>
</dbReference>
<dbReference type="SUPFAM" id="SSF56784">
    <property type="entry name" value="HAD-like"/>
    <property type="match status" value="1"/>
</dbReference>
<dbReference type="Pfam" id="PF00122">
    <property type="entry name" value="E1-E2_ATPase"/>
    <property type="match status" value="1"/>
</dbReference>
<feature type="transmembrane region" description="Helical" evidence="7">
    <location>
        <begin position="925"/>
        <end position="952"/>
    </location>
</feature>
<feature type="transmembrane region" description="Helical" evidence="7">
    <location>
        <begin position="664"/>
        <end position="688"/>
    </location>
</feature>
<dbReference type="GO" id="GO:0016887">
    <property type="term" value="F:ATP hydrolysis activity"/>
    <property type="evidence" value="ECO:0007669"/>
    <property type="project" value="InterPro"/>
</dbReference>
<dbReference type="PRINTS" id="PR00120">
    <property type="entry name" value="HATPASE"/>
</dbReference>
<dbReference type="InterPro" id="IPR027256">
    <property type="entry name" value="P-typ_ATPase_IB"/>
</dbReference>
<dbReference type="EMBL" id="VNKQ01000012">
    <property type="protein sequence ID" value="KAG0647790.1"/>
    <property type="molecule type" value="Genomic_DNA"/>
</dbReference>
<dbReference type="Gene3D" id="3.30.70.100">
    <property type="match status" value="1"/>
</dbReference>
<dbReference type="InterPro" id="IPR044492">
    <property type="entry name" value="P_typ_ATPase_HD_dom"/>
</dbReference>
<feature type="transmembrane region" description="Helical" evidence="7">
    <location>
        <begin position="884"/>
        <end position="905"/>
    </location>
</feature>
<name>A0A9P7AW32_9HELO</name>
<evidence type="ECO:0000313" key="11">
    <source>
        <dbReference type="Proteomes" id="UP000785200"/>
    </source>
</evidence>
<dbReference type="Pfam" id="PF00702">
    <property type="entry name" value="Hydrolase"/>
    <property type="match status" value="1"/>
</dbReference>
<keyword evidence="6 7" id="KW-0472">Membrane</keyword>
<dbReference type="SUPFAM" id="SSF81665">
    <property type="entry name" value="Calcium ATPase, transmembrane domain M"/>
    <property type="match status" value="1"/>
</dbReference>
<evidence type="ECO:0000256" key="7">
    <source>
        <dbReference type="RuleBase" id="RU362081"/>
    </source>
</evidence>
<evidence type="ECO:0000256" key="3">
    <source>
        <dbReference type="ARBA" id="ARBA00022723"/>
    </source>
</evidence>
<feature type="region of interest" description="Disordered" evidence="8">
    <location>
        <begin position="232"/>
        <end position="259"/>
    </location>
</feature>
<dbReference type="InterPro" id="IPR023214">
    <property type="entry name" value="HAD_sf"/>
</dbReference>
<dbReference type="Proteomes" id="UP000785200">
    <property type="component" value="Unassembled WGS sequence"/>
</dbReference>
<dbReference type="InterPro" id="IPR018303">
    <property type="entry name" value="ATPase_P-typ_P_site"/>
</dbReference>
<feature type="transmembrane region" description="Helical" evidence="7">
    <location>
        <begin position="700"/>
        <end position="724"/>
    </location>
</feature>
<evidence type="ECO:0000256" key="4">
    <source>
        <dbReference type="ARBA" id="ARBA00022967"/>
    </source>
</evidence>
<dbReference type="GO" id="GO:0016020">
    <property type="term" value="C:membrane"/>
    <property type="evidence" value="ECO:0007669"/>
    <property type="project" value="UniProtKB-SubCell"/>
</dbReference>
<keyword evidence="7" id="KW-0547">Nucleotide-binding</keyword>
<dbReference type="InterPro" id="IPR056236">
    <property type="entry name" value="HMA_PCA1"/>
</dbReference>
<dbReference type="Pfam" id="PF00403">
    <property type="entry name" value="HMA"/>
    <property type="match status" value="1"/>
</dbReference>
<dbReference type="CDD" id="cd00371">
    <property type="entry name" value="HMA"/>
    <property type="match status" value="1"/>
</dbReference>
<keyword evidence="11" id="KW-1185">Reference proteome</keyword>
<dbReference type="InterPro" id="IPR036163">
    <property type="entry name" value="HMA_dom_sf"/>
</dbReference>
<dbReference type="PROSITE" id="PS00154">
    <property type="entry name" value="ATPASE_E1_E2"/>
    <property type="match status" value="1"/>
</dbReference>
<comment type="caution">
    <text evidence="10">The sequence shown here is derived from an EMBL/GenBank/DDBJ whole genome shotgun (WGS) entry which is preliminary data.</text>
</comment>
<keyword evidence="4" id="KW-1278">Translocase</keyword>
<dbReference type="GO" id="GO:0019829">
    <property type="term" value="F:ATPase-coupled monoatomic cation transmembrane transporter activity"/>
    <property type="evidence" value="ECO:0007669"/>
    <property type="project" value="InterPro"/>
</dbReference>
<dbReference type="Pfam" id="PF24534">
    <property type="entry name" value="HMA_PCA1"/>
    <property type="match status" value="1"/>
</dbReference>
<comment type="subcellular location">
    <subcellularLocation>
        <location evidence="1 7">Membrane</location>
    </subcellularLocation>
</comment>
<feature type="transmembrane region" description="Helical" evidence="7">
    <location>
        <begin position="1233"/>
        <end position="1256"/>
    </location>
</feature>
<dbReference type="InterPro" id="IPR023299">
    <property type="entry name" value="ATPase_P-typ_cyto_dom_N"/>
</dbReference>
<keyword evidence="5 7" id="KW-1133">Transmembrane helix</keyword>
<dbReference type="Gene3D" id="3.40.1110.10">
    <property type="entry name" value="Calcium-transporting ATPase, cytoplasmic domain N"/>
    <property type="match status" value="1"/>
</dbReference>
<feature type="transmembrane region" description="Helical" evidence="7">
    <location>
        <begin position="1268"/>
        <end position="1287"/>
    </location>
</feature>
<dbReference type="OrthoDB" id="432719at2759"/>
<dbReference type="Gene3D" id="2.70.150.10">
    <property type="entry name" value="Calcium-transporting ATPase, cytoplasmic transduction domain A"/>
    <property type="match status" value="1"/>
</dbReference>
<keyword evidence="2 7" id="KW-0812">Transmembrane</keyword>
<dbReference type="PROSITE" id="PS50846">
    <property type="entry name" value="HMA_2"/>
    <property type="match status" value="1"/>
</dbReference>
<dbReference type="NCBIfam" id="TIGR01494">
    <property type="entry name" value="ATPase_P-type"/>
    <property type="match status" value="1"/>
</dbReference>
<dbReference type="InterPro" id="IPR008250">
    <property type="entry name" value="ATPase_P-typ_transduc_dom_A_sf"/>
</dbReference>
<dbReference type="PANTHER" id="PTHR46594">
    <property type="entry name" value="P-TYPE CATION-TRANSPORTING ATPASE"/>
    <property type="match status" value="1"/>
</dbReference>
<proteinExistence type="inferred from homology"/>
<sequence length="1292" mass="138625">MSTSVDSKVTTDSVRRRACKRVLCATPADPTAQDFGSSASCCDAESCLAGIASRECAVAGSHDRMVEAGRQCPHPLDATSSAEHGIDRRDTASRFCSNHYEKTVNKYGVLLENLGCICKILLSLNLDSCCVLPQHSAASSKSSSSIVKGRLDSDSCNTATFMQQADESKGTKCCTSQSSATTNVVPGFVSQGVEDSSKQICCSVIPFSNPVSGSIVTKSDCSERISRCQGLSTSPAETVLEEHSSSTKHRSDGKRSLCSSSSLSRHIQQSTASTPTAAQNNPVFPMTITNFTFGMISSSSPNCQAKDCCNDSTSHSAVVKSPSDHPFHEPQHIIGATCCSKPSTSATNDIPPTTNIEYSNLMAPLNGRSSEDIVHGSDTSLERCGGRESDGERHEDCRRDLCACGRDQCYHASSSASISTSPQVIDQFSKDECCTGDDMYCDSDTDKSSASHKPPHSHSLPATIKVASLNRLEMDVEDGLPGTQRIALQVQGMDCTGCEKKLSKVLISLPEVSAIKTSLLLAQSEFSLQPSKSINTENIVITLQKMTGFKFTSVISVGVDLDLIVKGRAQGYVDRTWPAKVIDITAVSNYRIRASYHPDVIGARDLLSNPFFKEATLAPPSPPPLVASGRAHLWKSFYMTVFSCICTIPVLVLAWASLPRHKALHGTISLVLATIVQVVVAGPFYVSAAKTLMFSRMVDMDLLVVLSTSSAYTYSVAAYAYLIAGKSLSTGQFFETSTLLITLIMVGRTVAAYARQRAIEAITIETLQTNTAIVLEEDTEEKEIDARLLQYEDLFKVTPDMAVVTDGIILTGESELDESLVTGESTLVHKKPGDKVIAGSINHSGTLKVLVTRLPCENTIKKIGAMVDEAKSSKPMVQELADRVASYFVPAILVLTVAVFLIWVAVGKTVRNQNTATVFITAMTYAISVLIVSCPCAIGLAVPMVVVIAGGVSARHGVIFKTAETIDMARKVSHVIFDKTGTLTQGKLKVTVQEYINAALSYEPSLILALTTNSTHPVSKAIASHLRDTKYKPLAVEHIISYPGKGIEGQWENSLIRAGNPYWLNVQDHPSVNRCLSSGLTVFCVILDSTLVAVYGLRDELRPDALSTVTTLRSRGIEISLLSGDNDSSVQTIASQLGIPPSNVLARCTPAQKQAYVKSQLSPTTSEHPKKNIILFCGDGTNDAPSLAQASIGVHMNCGTDIAGSAADAVIMRSSLHGIITLMDLSRAFHRRVVFNFLWCFVYNLFAVLLAAGAFVSVRGGVRIRPEFAGLGELVSVLPVVAVAVGLKFKRF</sequence>
<evidence type="ECO:0000256" key="8">
    <source>
        <dbReference type="SAM" id="MobiDB-lite"/>
    </source>
</evidence>
<evidence type="ECO:0000256" key="1">
    <source>
        <dbReference type="ARBA" id="ARBA00004370"/>
    </source>
</evidence>
<dbReference type="PANTHER" id="PTHR46594:SF4">
    <property type="entry name" value="P-TYPE CATION-TRANSPORTING ATPASE"/>
    <property type="match status" value="1"/>
</dbReference>
<evidence type="ECO:0000313" key="10">
    <source>
        <dbReference type="EMBL" id="KAG0647790.1"/>
    </source>
</evidence>
<dbReference type="InterPro" id="IPR023298">
    <property type="entry name" value="ATPase_P-typ_TM_dom_sf"/>
</dbReference>
<comment type="similarity">
    <text evidence="7">Belongs to the cation transport ATPase (P-type) (TC 3.A.3) family. Type IB subfamily.</text>
</comment>
<organism evidence="10 11">
    <name type="scientific">Hyphodiscus hymeniophilus</name>
    <dbReference type="NCBI Taxonomy" id="353542"/>
    <lineage>
        <taxon>Eukaryota</taxon>
        <taxon>Fungi</taxon>
        <taxon>Dikarya</taxon>
        <taxon>Ascomycota</taxon>
        <taxon>Pezizomycotina</taxon>
        <taxon>Leotiomycetes</taxon>
        <taxon>Helotiales</taxon>
        <taxon>Hyphodiscaceae</taxon>
        <taxon>Hyphodiscus</taxon>
    </lineage>
</organism>
<gene>
    <name evidence="10" type="ORF">D0Z07_6878</name>
</gene>
<dbReference type="SUPFAM" id="SSF81653">
    <property type="entry name" value="Calcium ATPase, transduction domain A"/>
    <property type="match status" value="1"/>
</dbReference>
<feature type="compositionally biased region" description="Basic and acidic residues" evidence="8">
    <location>
        <begin position="240"/>
        <end position="255"/>
    </location>
</feature>
<feature type="transmembrane region" description="Helical" evidence="7">
    <location>
        <begin position="637"/>
        <end position="658"/>
    </location>
</feature>
<evidence type="ECO:0000259" key="9">
    <source>
        <dbReference type="PROSITE" id="PS50846"/>
    </source>
</evidence>
<dbReference type="InterPro" id="IPR001757">
    <property type="entry name" value="P_typ_ATPase"/>
</dbReference>